<proteinExistence type="predicted"/>
<dbReference type="EMBL" id="CP006569">
    <property type="protein sequence ID" value="AHF77927.1"/>
    <property type="molecule type" value="Genomic_DNA"/>
</dbReference>
<accession>W0HZL1</accession>
<keyword evidence="2" id="KW-1185">Reference proteome</keyword>
<evidence type="ECO:0000313" key="2">
    <source>
        <dbReference type="Proteomes" id="UP000019028"/>
    </source>
</evidence>
<protein>
    <submittedName>
        <fullName evidence="1">Phage protein</fullName>
    </submittedName>
</protein>
<dbReference type="KEGG" id="sod:Sant_2918"/>
<sequence>MITYLTELIVGLLVIAALFVCAAQAMKRGEEE</sequence>
<organism evidence="1 2">
    <name type="scientific">Sodalis praecaptivus</name>
    <dbReference type="NCBI Taxonomy" id="1239307"/>
    <lineage>
        <taxon>Bacteria</taxon>
        <taxon>Pseudomonadati</taxon>
        <taxon>Pseudomonadota</taxon>
        <taxon>Gammaproteobacteria</taxon>
        <taxon>Enterobacterales</taxon>
        <taxon>Bruguierivoracaceae</taxon>
        <taxon>Sodalis</taxon>
    </lineage>
</organism>
<name>W0HZL1_9GAMM</name>
<dbReference type="Proteomes" id="UP000019028">
    <property type="component" value="Chromosome"/>
</dbReference>
<dbReference type="AlphaFoldDB" id="W0HZL1"/>
<gene>
    <name evidence="1" type="primary">ninA</name>
    <name evidence="1" type="ORF">Sant_2918</name>
</gene>
<evidence type="ECO:0000313" key="1">
    <source>
        <dbReference type="EMBL" id="AHF77927.1"/>
    </source>
</evidence>
<dbReference type="HOGENOM" id="CLU_3391381_0_0_6"/>
<reference evidence="1 2" key="1">
    <citation type="journal article" date="2014" name="Genome Biol. Evol.">
        <title>Genome degeneration and adaptation in a nascent stage of symbiosis.</title>
        <authorList>
            <person name="Oakeson K.F."/>
            <person name="Gil R."/>
            <person name="Clayton A.L."/>
            <person name="Dunn D.M."/>
            <person name="von Niederhausern A.C."/>
            <person name="Hamil C."/>
            <person name="Aoyagi A."/>
            <person name="Duval B."/>
            <person name="Baca A."/>
            <person name="Silva F.J."/>
            <person name="Vallier A."/>
            <person name="Jackson D.G."/>
            <person name="Latorre A."/>
            <person name="Weiss R.B."/>
            <person name="Heddi A."/>
            <person name="Moya A."/>
            <person name="Dale C."/>
        </authorList>
    </citation>
    <scope>NUCLEOTIDE SEQUENCE [LARGE SCALE GENOMIC DNA]</scope>
    <source>
        <strain evidence="1 2">HS1</strain>
    </source>
</reference>